<evidence type="ECO:0000313" key="9">
    <source>
        <dbReference type="Proteomes" id="UP001172778"/>
    </source>
</evidence>
<dbReference type="Pfam" id="PF04002">
    <property type="entry name" value="RadC"/>
    <property type="match status" value="1"/>
</dbReference>
<organism evidence="8 9">
    <name type="scientific">Parachitinimonas caeni</name>
    <dbReference type="NCBI Taxonomy" id="3031301"/>
    <lineage>
        <taxon>Bacteria</taxon>
        <taxon>Pseudomonadati</taxon>
        <taxon>Pseudomonadota</taxon>
        <taxon>Betaproteobacteria</taxon>
        <taxon>Neisseriales</taxon>
        <taxon>Chitinibacteraceae</taxon>
        <taxon>Parachitinimonas</taxon>
    </lineage>
</organism>
<dbReference type="InterPro" id="IPR001405">
    <property type="entry name" value="UPF0758"/>
</dbReference>
<dbReference type="CDD" id="cd08071">
    <property type="entry name" value="MPN_DUF2466"/>
    <property type="match status" value="1"/>
</dbReference>
<dbReference type="InterPro" id="IPR020891">
    <property type="entry name" value="UPF0758_CS"/>
</dbReference>
<keyword evidence="9" id="KW-1185">Reference proteome</keyword>
<dbReference type="NCBIfam" id="NF000642">
    <property type="entry name" value="PRK00024.1"/>
    <property type="match status" value="1"/>
</dbReference>
<comment type="caution">
    <text evidence="8">The sequence shown here is derived from an EMBL/GenBank/DDBJ whole genome shotgun (WGS) entry which is preliminary data.</text>
</comment>
<dbReference type="NCBIfam" id="TIGR00608">
    <property type="entry name" value="radc"/>
    <property type="match status" value="1"/>
</dbReference>
<protein>
    <submittedName>
        <fullName evidence="8">DNA repair protein RadC</fullName>
    </submittedName>
</protein>
<evidence type="ECO:0000256" key="1">
    <source>
        <dbReference type="ARBA" id="ARBA00022670"/>
    </source>
</evidence>
<evidence type="ECO:0000259" key="7">
    <source>
        <dbReference type="PROSITE" id="PS50249"/>
    </source>
</evidence>
<dbReference type="SUPFAM" id="SSF47781">
    <property type="entry name" value="RuvA domain 2-like"/>
    <property type="match status" value="1"/>
</dbReference>
<accession>A0ABT7DUR9</accession>
<dbReference type="Gene3D" id="1.10.150.20">
    <property type="entry name" value="5' to 3' exonuclease, C-terminal subdomain"/>
    <property type="match status" value="1"/>
</dbReference>
<evidence type="ECO:0000256" key="3">
    <source>
        <dbReference type="ARBA" id="ARBA00022801"/>
    </source>
</evidence>
<comment type="similarity">
    <text evidence="6">Belongs to the UPF0758 family.</text>
</comment>
<proteinExistence type="inferred from homology"/>
<evidence type="ECO:0000256" key="2">
    <source>
        <dbReference type="ARBA" id="ARBA00022723"/>
    </source>
</evidence>
<dbReference type="EMBL" id="JARRAF010000006">
    <property type="protein sequence ID" value="MDK2123810.1"/>
    <property type="molecule type" value="Genomic_DNA"/>
</dbReference>
<dbReference type="Gene3D" id="3.40.140.10">
    <property type="entry name" value="Cytidine Deaminase, domain 2"/>
    <property type="match status" value="1"/>
</dbReference>
<gene>
    <name evidence="8" type="primary">radC</name>
    <name evidence="8" type="ORF">PZA18_07085</name>
</gene>
<dbReference type="PANTHER" id="PTHR30471">
    <property type="entry name" value="DNA REPAIR PROTEIN RADC"/>
    <property type="match status" value="1"/>
</dbReference>
<name>A0ABT7DUR9_9NEIS</name>
<evidence type="ECO:0000256" key="6">
    <source>
        <dbReference type="RuleBase" id="RU003797"/>
    </source>
</evidence>
<keyword evidence="1" id="KW-0645">Protease</keyword>
<evidence type="ECO:0000256" key="4">
    <source>
        <dbReference type="ARBA" id="ARBA00022833"/>
    </source>
</evidence>
<dbReference type="PROSITE" id="PS50249">
    <property type="entry name" value="MPN"/>
    <property type="match status" value="1"/>
</dbReference>
<evidence type="ECO:0000313" key="8">
    <source>
        <dbReference type="EMBL" id="MDK2123810.1"/>
    </source>
</evidence>
<dbReference type="InterPro" id="IPR025657">
    <property type="entry name" value="RadC_JAB"/>
</dbReference>
<dbReference type="PANTHER" id="PTHR30471:SF3">
    <property type="entry name" value="UPF0758 PROTEIN YEES-RELATED"/>
    <property type="match status" value="1"/>
</dbReference>
<dbReference type="InterPro" id="IPR046778">
    <property type="entry name" value="UPF0758_N"/>
</dbReference>
<dbReference type="InterPro" id="IPR037518">
    <property type="entry name" value="MPN"/>
</dbReference>
<dbReference type="Pfam" id="PF20582">
    <property type="entry name" value="UPF0758_N"/>
    <property type="match status" value="1"/>
</dbReference>
<keyword evidence="3" id="KW-0378">Hydrolase</keyword>
<sequence>MPISDWPSEDRPREKLLSRGADALTDAELLAIFLRTGTRGKSAVDLARDLLHRYGSLTRLSQASLEDFSQTAGLGSAKYAQLKAVIEMARRALAEEMRTIRVAFNSPAAVREYLRLWLGAEQREVFVGLFLDSQHRLLVSEELAAGSIREARIYPREVAKRCLQHNAAGLIVAHNHPSGLAEPSEADVSLTRHLKSALALLDIDLLDHFIVTGSEAVSLAEQGRI</sequence>
<evidence type="ECO:0000256" key="5">
    <source>
        <dbReference type="ARBA" id="ARBA00023049"/>
    </source>
</evidence>
<dbReference type="InterPro" id="IPR010994">
    <property type="entry name" value="RuvA_2-like"/>
</dbReference>
<dbReference type="Proteomes" id="UP001172778">
    <property type="component" value="Unassembled WGS sequence"/>
</dbReference>
<feature type="domain" description="MPN" evidence="7">
    <location>
        <begin position="103"/>
        <end position="225"/>
    </location>
</feature>
<dbReference type="PROSITE" id="PS01302">
    <property type="entry name" value="UPF0758"/>
    <property type="match status" value="1"/>
</dbReference>
<keyword evidence="5" id="KW-0482">Metalloprotease</keyword>
<keyword evidence="2" id="KW-0479">Metal-binding</keyword>
<dbReference type="RefSeq" id="WP_284100115.1">
    <property type="nucleotide sequence ID" value="NZ_JARRAF010000006.1"/>
</dbReference>
<keyword evidence="4" id="KW-0862">Zinc</keyword>
<reference evidence="8" key="1">
    <citation type="submission" date="2023-03" db="EMBL/GenBank/DDBJ databases">
        <title>Chitinimonas shenzhenensis gen. nov., sp. nov., a novel member of family Burkholderiaceae isolated from activated sludge collected in Shen Zhen, China.</title>
        <authorList>
            <person name="Wang X."/>
        </authorList>
    </citation>
    <scope>NUCLEOTIDE SEQUENCE</scope>
    <source>
        <strain evidence="8">DQS-5</strain>
    </source>
</reference>